<feature type="compositionally biased region" description="Low complexity" evidence="1">
    <location>
        <begin position="167"/>
        <end position="179"/>
    </location>
</feature>
<reference evidence="3" key="1">
    <citation type="journal article" date="2020" name="Stud. Mycol.">
        <title>101 Dothideomycetes genomes: A test case for predicting lifestyles and emergence of pathogens.</title>
        <authorList>
            <person name="Haridas S."/>
            <person name="Albert R."/>
            <person name="Binder M."/>
            <person name="Bloem J."/>
            <person name="LaButti K."/>
            <person name="Salamov A."/>
            <person name="Andreopoulos B."/>
            <person name="Baker S."/>
            <person name="Barry K."/>
            <person name="Bills G."/>
            <person name="Bluhm B."/>
            <person name="Cannon C."/>
            <person name="Castanera R."/>
            <person name="Culley D."/>
            <person name="Daum C."/>
            <person name="Ezra D."/>
            <person name="Gonzalez J."/>
            <person name="Henrissat B."/>
            <person name="Kuo A."/>
            <person name="Liang C."/>
            <person name="Lipzen A."/>
            <person name="Lutzoni F."/>
            <person name="Magnuson J."/>
            <person name="Mondo S."/>
            <person name="Nolan M."/>
            <person name="Ohm R."/>
            <person name="Pangilinan J."/>
            <person name="Park H.-J."/>
            <person name="Ramirez L."/>
            <person name="Alfaro M."/>
            <person name="Sun H."/>
            <person name="Tritt A."/>
            <person name="Yoshinaga Y."/>
            <person name="Zwiers L.-H."/>
            <person name="Turgeon B."/>
            <person name="Goodwin S."/>
            <person name="Spatafora J."/>
            <person name="Crous P."/>
            <person name="Grigoriev I."/>
        </authorList>
    </citation>
    <scope>NUCLEOTIDE SEQUENCE [LARGE SCALE GENOMIC DNA]</scope>
    <source>
        <strain evidence="3">CECT 20119</strain>
    </source>
</reference>
<dbReference type="AlphaFoldDB" id="A0A6A6G2E7"/>
<evidence type="ECO:0000256" key="1">
    <source>
        <dbReference type="SAM" id="MobiDB-lite"/>
    </source>
</evidence>
<dbReference type="EMBL" id="ML992514">
    <property type="protein sequence ID" value="KAF2219824.1"/>
    <property type="molecule type" value="Genomic_DNA"/>
</dbReference>
<evidence type="ECO:0000313" key="3">
    <source>
        <dbReference type="Proteomes" id="UP000799538"/>
    </source>
</evidence>
<sequence>MSRARLPQMPALVVPIAERWLKDSILDETVKRHIRQYRDFTDRSTGNGLSRSLASLNTPEHCSCITKFKERQHNWTKAAGDAGHVCEHHQGSLTSMCVRGNTDEKIVIWNNAYPEERARQDQINARRDAWLAAGNIEINMSDPGLPSTAFANPFGLASTDAFGSTRAASGGAQAASQADDLARTQQNRDGAQDRDEDTHMGFDGTQEGDEDMHMGFEGTDERDGDLQMGFDGAQDLD</sequence>
<dbReference type="OrthoDB" id="10672963at2759"/>
<proteinExistence type="predicted"/>
<keyword evidence="3" id="KW-1185">Reference proteome</keyword>
<feature type="region of interest" description="Disordered" evidence="1">
    <location>
        <begin position="167"/>
        <end position="237"/>
    </location>
</feature>
<evidence type="ECO:0000313" key="2">
    <source>
        <dbReference type="EMBL" id="KAF2219824.1"/>
    </source>
</evidence>
<feature type="compositionally biased region" description="Basic and acidic residues" evidence="1">
    <location>
        <begin position="190"/>
        <end position="200"/>
    </location>
</feature>
<gene>
    <name evidence="2" type="ORF">BDZ85DRAFT_267681</name>
</gene>
<name>A0A6A6G2E7_9PEZI</name>
<protein>
    <submittedName>
        <fullName evidence="2">Uncharacterized protein</fullName>
    </submittedName>
</protein>
<feature type="compositionally biased region" description="Basic and acidic residues" evidence="1">
    <location>
        <begin position="211"/>
        <end position="225"/>
    </location>
</feature>
<dbReference type="Proteomes" id="UP000799538">
    <property type="component" value="Unassembled WGS sequence"/>
</dbReference>
<organism evidence="2 3">
    <name type="scientific">Elsinoe ampelina</name>
    <dbReference type="NCBI Taxonomy" id="302913"/>
    <lineage>
        <taxon>Eukaryota</taxon>
        <taxon>Fungi</taxon>
        <taxon>Dikarya</taxon>
        <taxon>Ascomycota</taxon>
        <taxon>Pezizomycotina</taxon>
        <taxon>Dothideomycetes</taxon>
        <taxon>Dothideomycetidae</taxon>
        <taxon>Myriangiales</taxon>
        <taxon>Elsinoaceae</taxon>
        <taxon>Elsinoe</taxon>
    </lineage>
</organism>
<accession>A0A6A6G2E7</accession>